<accession>I4YVQ2</accession>
<dbReference type="SUPFAM" id="SSF56801">
    <property type="entry name" value="Acetyl-CoA synthetase-like"/>
    <property type="match status" value="1"/>
</dbReference>
<dbReference type="InterPro" id="IPR020845">
    <property type="entry name" value="AMP-binding_CS"/>
</dbReference>
<dbReference type="NCBIfam" id="TIGR02188">
    <property type="entry name" value="Ac_CoA_lig_AcsA"/>
    <property type="match status" value="1"/>
</dbReference>
<dbReference type="InterPro" id="IPR011904">
    <property type="entry name" value="Ac_CoA_lig"/>
</dbReference>
<comment type="function">
    <text evidence="6">Catalyzes the conversion of acetate into acetyl-CoA (AcCoA), an essential intermediate at the junction of anabolic and catabolic pathways. AcsA undergoes a two-step reaction. In the first half reaction, AcsA combines acetate with ATP to form acetyl-adenylate (AcAMP) intermediate. In the second half reaction, it can then transfer the acetyl group from AcAMP to the sulfhydryl group of CoA, forming the product AcCoA.</text>
</comment>
<feature type="binding site" evidence="6">
    <location>
        <begin position="384"/>
        <end position="386"/>
    </location>
    <ligand>
        <name>ATP</name>
        <dbReference type="ChEBI" id="CHEBI:30616"/>
    </ligand>
</feature>
<evidence type="ECO:0000256" key="1">
    <source>
        <dbReference type="ARBA" id="ARBA00006432"/>
    </source>
</evidence>
<keyword evidence="3 6" id="KW-0547">Nucleotide-binding</keyword>
<dbReference type="PROSITE" id="PS00455">
    <property type="entry name" value="AMP_BINDING"/>
    <property type="match status" value="1"/>
</dbReference>
<dbReference type="Pfam" id="PF13193">
    <property type="entry name" value="AMP-binding_C"/>
    <property type="match status" value="1"/>
</dbReference>
<dbReference type="OrthoDB" id="4471305at2"/>
<dbReference type="EMBL" id="JH660645">
    <property type="protein sequence ID" value="EIM28044.1"/>
    <property type="molecule type" value="Genomic_DNA"/>
</dbReference>
<evidence type="ECO:0000313" key="11">
    <source>
        <dbReference type="Proteomes" id="UP000003947"/>
    </source>
</evidence>
<dbReference type="eggNOG" id="COG0365">
    <property type="taxonomic scope" value="Bacteria"/>
</dbReference>
<dbReference type="Proteomes" id="UP000003947">
    <property type="component" value="Unassembled WGS sequence"/>
</dbReference>
<feature type="domain" description="AMP-binding enzyme C-terminal" evidence="8">
    <location>
        <begin position="528"/>
        <end position="606"/>
    </location>
</feature>
<organism evidence="10 11">
    <name type="scientific">Microvirga lotononidis</name>
    <dbReference type="NCBI Taxonomy" id="864069"/>
    <lineage>
        <taxon>Bacteria</taxon>
        <taxon>Pseudomonadati</taxon>
        <taxon>Pseudomonadota</taxon>
        <taxon>Alphaproteobacteria</taxon>
        <taxon>Hyphomicrobiales</taxon>
        <taxon>Methylobacteriaceae</taxon>
        <taxon>Microvirga</taxon>
    </lineage>
</organism>
<dbReference type="GO" id="GO:0019427">
    <property type="term" value="P:acetyl-CoA biosynthetic process from acetate"/>
    <property type="evidence" value="ECO:0007669"/>
    <property type="project" value="UniProtKB-UniRule"/>
</dbReference>
<keyword evidence="2 6" id="KW-0436">Ligase</keyword>
<keyword evidence="6" id="KW-0479">Metal-binding</keyword>
<feature type="binding site" evidence="6">
    <location>
        <position position="536"/>
    </location>
    <ligand>
        <name>Mg(2+)</name>
        <dbReference type="ChEBI" id="CHEBI:18420"/>
    </ligand>
</feature>
<dbReference type="GO" id="GO:0016208">
    <property type="term" value="F:AMP binding"/>
    <property type="evidence" value="ECO:0007669"/>
    <property type="project" value="InterPro"/>
</dbReference>
<comment type="cofactor">
    <cofactor evidence="6">
        <name>Mg(2+)</name>
        <dbReference type="ChEBI" id="CHEBI:18420"/>
    </cofactor>
</comment>
<dbReference type="Pfam" id="PF16177">
    <property type="entry name" value="ACAS_N"/>
    <property type="match status" value="1"/>
</dbReference>
<dbReference type="GO" id="GO:0046872">
    <property type="term" value="F:metal ion binding"/>
    <property type="evidence" value="ECO:0007669"/>
    <property type="project" value="UniProtKB-KW"/>
</dbReference>
<feature type="binding site" evidence="6">
    <location>
        <position position="581"/>
    </location>
    <ligand>
        <name>CoA</name>
        <dbReference type="ChEBI" id="CHEBI:57287"/>
    </ligand>
</feature>
<feature type="binding site" evidence="6">
    <location>
        <begin position="190"/>
        <end position="193"/>
    </location>
    <ligand>
        <name>CoA</name>
        <dbReference type="ChEBI" id="CHEBI:57287"/>
    </ligand>
</feature>
<evidence type="ECO:0000259" key="8">
    <source>
        <dbReference type="Pfam" id="PF13193"/>
    </source>
</evidence>
<evidence type="ECO:0000256" key="4">
    <source>
        <dbReference type="ARBA" id="ARBA00022840"/>
    </source>
</evidence>
<dbReference type="InterPro" id="IPR042099">
    <property type="entry name" value="ANL_N_sf"/>
</dbReference>
<feature type="domain" description="AMP-dependent synthetase/ligase" evidence="7">
    <location>
        <begin position="81"/>
        <end position="464"/>
    </location>
</feature>
<dbReference type="RefSeq" id="WP_009764094.1">
    <property type="nucleotide sequence ID" value="NZ_CP141048.1"/>
</dbReference>
<dbReference type="STRING" id="864069.MicloDRAFT_00046210"/>
<gene>
    <name evidence="6" type="primary">acsA</name>
    <name evidence="10" type="ORF">MicloDRAFT_00046210</name>
</gene>
<comment type="catalytic activity">
    <reaction evidence="6">
        <text>acetate + ATP + CoA = acetyl-CoA + AMP + diphosphate</text>
        <dbReference type="Rhea" id="RHEA:23176"/>
        <dbReference type="ChEBI" id="CHEBI:30089"/>
        <dbReference type="ChEBI" id="CHEBI:30616"/>
        <dbReference type="ChEBI" id="CHEBI:33019"/>
        <dbReference type="ChEBI" id="CHEBI:57287"/>
        <dbReference type="ChEBI" id="CHEBI:57288"/>
        <dbReference type="ChEBI" id="CHEBI:456215"/>
        <dbReference type="EC" id="6.2.1.1"/>
    </reaction>
</comment>
<evidence type="ECO:0000256" key="5">
    <source>
        <dbReference type="ARBA" id="ARBA00022990"/>
    </source>
</evidence>
<keyword evidence="4 6" id="KW-0067">ATP-binding</keyword>
<dbReference type="Pfam" id="PF00501">
    <property type="entry name" value="AMP-binding"/>
    <property type="match status" value="1"/>
</dbReference>
<dbReference type="CDD" id="cd05966">
    <property type="entry name" value="ACS"/>
    <property type="match status" value="1"/>
</dbReference>
<dbReference type="GO" id="GO:0005829">
    <property type="term" value="C:cytosol"/>
    <property type="evidence" value="ECO:0007669"/>
    <property type="project" value="TreeGrafter"/>
</dbReference>
<keyword evidence="6" id="KW-0460">Magnesium</keyword>
<dbReference type="Gene3D" id="3.30.300.30">
    <property type="match status" value="1"/>
</dbReference>
<dbReference type="PATRIC" id="fig|864069.3.peg.4984"/>
<keyword evidence="11" id="KW-1185">Reference proteome</keyword>
<dbReference type="InterPro" id="IPR025110">
    <property type="entry name" value="AMP-bd_C"/>
</dbReference>
<evidence type="ECO:0000256" key="6">
    <source>
        <dbReference type="HAMAP-Rule" id="MF_01123"/>
    </source>
</evidence>
<feature type="binding site" evidence="6">
    <location>
        <position position="512"/>
    </location>
    <ligand>
        <name>ATP</name>
        <dbReference type="ChEBI" id="CHEBI:30616"/>
    </ligand>
</feature>
<feature type="binding site" evidence="6">
    <location>
        <position position="497"/>
    </location>
    <ligand>
        <name>ATP</name>
        <dbReference type="ChEBI" id="CHEBI:30616"/>
    </ligand>
</feature>
<proteinExistence type="inferred from homology"/>
<keyword evidence="5 6" id="KW-0007">Acetylation</keyword>
<dbReference type="GO" id="GO:0005524">
    <property type="term" value="F:ATP binding"/>
    <property type="evidence" value="ECO:0007669"/>
    <property type="project" value="UniProtKB-KW"/>
</dbReference>
<protein>
    <recommendedName>
        <fullName evidence="6">Acetyl-coenzyme A synthetase</fullName>
        <shortName evidence="6">AcCoA synthetase</shortName>
        <shortName evidence="6">Acs</shortName>
        <ecNumber evidence="6">6.2.1.1</ecNumber>
    </recommendedName>
    <alternativeName>
        <fullName evidence="6">Acetate--CoA ligase</fullName>
    </alternativeName>
    <alternativeName>
        <fullName evidence="6">Acyl-activating enzyme</fullName>
    </alternativeName>
</protein>
<sequence length="651" mass="71532">MTQHVFPVPSALASTAHVDRQAYQDLYQRSIDDPEAFWREQARILDWVKPFTRVKNTRYSPEDVTIEWFADGTLNASFNCLDRHARDRGDEAAILWEGDTPGETRKVTWTDLQRQVSRLANALARLGVKKGDFVSVYLPVVPEAIAAMLACARIGAVHSVVFSGFSAEALAGRIEDCRSRVLITADEGLRAGKHVPLKKNADAALQNLPFVEHVLVVRRTGRDVPMVAGRDRWYDEALAEVPEECAPVAVGAEDPLFVLYTSGSTGKPKGMLHTTGGYLVHAATSFRAMFDYHPGDIHFCTADVGWVTAHTYLIYGPLANGATIVLFEGVPTWPDSSRWWQIVETYKVNIFYTAPTAIRSLMRDGEGPVRRHDLSSLRVLGSVGEPINPEAWLWYHEVVGGGRCPIVDTYWQTETGAALLCPLPGAMDLKPGSATKPFFGVRPALLGSDATVVEGEGAGNLCFADSWPGQARTILGDRERFLKTYFSTFPGYYFTGDGARRDADGYYWITGRLDDVINVSGHRLGTVEVESALASHPSVAEAAVVGMPHEIKGQGIFAFVTLKEGIAENDDLRRDLIQVVRTRIGPIATPDRIEWASQLPKNRSGKILRRILARIAAGDYENHGDTSTVADPTVVAEIVRRVQVSTNSSAL</sequence>
<dbReference type="PANTHER" id="PTHR24095">
    <property type="entry name" value="ACETYL-COENZYME A SYNTHETASE"/>
    <property type="match status" value="1"/>
</dbReference>
<name>I4YVQ2_9HYPH</name>
<dbReference type="NCBIfam" id="NF001208">
    <property type="entry name" value="PRK00174.1"/>
    <property type="match status" value="1"/>
</dbReference>
<feature type="domain" description="Acetyl-coenzyme A synthetase N-terminal" evidence="9">
    <location>
        <begin position="23"/>
        <end position="80"/>
    </location>
</feature>
<feature type="binding site" evidence="6">
    <location>
        <position position="523"/>
    </location>
    <ligand>
        <name>ATP</name>
        <dbReference type="ChEBI" id="CHEBI:30616"/>
    </ligand>
</feature>
<evidence type="ECO:0000256" key="2">
    <source>
        <dbReference type="ARBA" id="ARBA00022598"/>
    </source>
</evidence>
<comment type="similarity">
    <text evidence="1 6">Belongs to the ATP-dependent AMP-binding enzyme family.</text>
</comment>
<comment type="caution">
    <text evidence="6">Lacks conserved residue(s) required for the propagation of feature annotation.</text>
</comment>
<evidence type="ECO:0000256" key="3">
    <source>
        <dbReference type="ARBA" id="ARBA00022741"/>
    </source>
</evidence>
<dbReference type="HOGENOM" id="CLU_000022_3_6_5"/>
<dbReference type="GO" id="GO:0003987">
    <property type="term" value="F:acetate-CoA ligase activity"/>
    <property type="evidence" value="ECO:0007669"/>
    <property type="project" value="UniProtKB-UniRule"/>
</dbReference>
<evidence type="ECO:0000313" key="10">
    <source>
        <dbReference type="EMBL" id="EIM28044.1"/>
    </source>
</evidence>
<comment type="PTM">
    <text evidence="6">Acetylated. Deacetylation by the SIR2-homolog deacetylase activates the enzyme.</text>
</comment>
<dbReference type="InterPro" id="IPR045851">
    <property type="entry name" value="AMP-bd_C_sf"/>
</dbReference>
<feature type="binding site" evidence="6">
    <location>
        <position position="520"/>
    </location>
    <ligand>
        <name>CoA</name>
        <dbReference type="ChEBI" id="CHEBI:57287"/>
    </ligand>
</feature>
<dbReference type="InterPro" id="IPR032387">
    <property type="entry name" value="ACAS_N"/>
</dbReference>
<feature type="modified residue" description="N6-acetyllysine" evidence="6">
    <location>
        <position position="606"/>
    </location>
</feature>
<dbReference type="EC" id="6.2.1.1" evidence="6"/>
<feature type="binding site" evidence="6">
    <location>
        <position position="539"/>
    </location>
    <ligand>
        <name>Mg(2+)</name>
        <dbReference type="ChEBI" id="CHEBI:18420"/>
    </ligand>
</feature>
<dbReference type="FunFam" id="3.30.300.30:FF:000004">
    <property type="entry name" value="Acetyl-coenzyme A synthetase"/>
    <property type="match status" value="1"/>
</dbReference>
<dbReference type="InterPro" id="IPR000873">
    <property type="entry name" value="AMP-dep_synth/lig_dom"/>
</dbReference>
<reference evidence="10 11" key="1">
    <citation type="submission" date="2012-02" db="EMBL/GenBank/DDBJ databases">
        <title>Improved High-Quality Draft sequence of Microvirga sp. WSM3557.</title>
        <authorList>
            <consortium name="US DOE Joint Genome Institute"/>
            <person name="Lucas S."/>
            <person name="Han J."/>
            <person name="Lapidus A."/>
            <person name="Cheng J.-F."/>
            <person name="Goodwin L."/>
            <person name="Pitluck S."/>
            <person name="Peters L."/>
            <person name="Zhang X."/>
            <person name="Detter J.C."/>
            <person name="Han C."/>
            <person name="Tapia R."/>
            <person name="Land M."/>
            <person name="Hauser L."/>
            <person name="Kyrpides N."/>
            <person name="Ivanova N."/>
            <person name="Pagani I."/>
            <person name="Brau L."/>
            <person name="Yates R."/>
            <person name="O'Hara G."/>
            <person name="Rui T."/>
            <person name="Howieson J."/>
            <person name="Reeve W."/>
            <person name="Woyke T."/>
        </authorList>
    </citation>
    <scope>NUCLEOTIDE SEQUENCE [LARGE SCALE GENOMIC DNA]</scope>
    <source>
        <strain evidence="10 11">WSM3557</strain>
    </source>
</reference>
<dbReference type="FunFam" id="3.40.50.12780:FF:000001">
    <property type="entry name" value="Acetyl-coenzyme A synthetase"/>
    <property type="match status" value="1"/>
</dbReference>
<dbReference type="PANTHER" id="PTHR24095:SF14">
    <property type="entry name" value="ACETYL-COENZYME A SYNTHETASE 1"/>
    <property type="match status" value="1"/>
</dbReference>
<dbReference type="Gene3D" id="3.40.50.12780">
    <property type="entry name" value="N-terminal domain of ligase-like"/>
    <property type="match status" value="1"/>
</dbReference>
<dbReference type="AlphaFoldDB" id="I4YVQ2"/>
<evidence type="ECO:0000259" key="9">
    <source>
        <dbReference type="Pfam" id="PF16177"/>
    </source>
</evidence>
<feature type="binding site" evidence="6">
    <location>
        <position position="308"/>
    </location>
    <ligand>
        <name>CoA</name>
        <dbReference type="ChEBI" id="CHEBI:57287"/>
    </ligand>
</feature>
<evidence type="ECO:0000259" key="7">
    <source>
        <dbReference type="Pfam" id="PF00501"/>
    </source>
</evidence>
<dbReference type="HAMAP" id="MF_01123">
    <property type="entry name" value="Ac_CoA_synth"/>
    <property type="match status" value="1"/>
</dbReference>